<dbReference type="InterPro" id="IPR002110">
    <property type="entry name" value="Ankyrin_rpt"/>
</dbReference>
<dbReference type="AlphaFoldDB" id="A0A370PSB1"/>
<dbReference type="PANTHER" id="PTHR24141">
    <property type="entry name" value="2-5A-DEPENDENT RIBONUCLEASE"/>
    <property type="match status" value="1"/>
</dbReference>
<dbReference type="GO" id="GO:0006396">
    <property type="term" value="P:RNA processing"/>
    <property type="evidence" value="ECO:0007669"/>
    <property type="project" value="TreeGrafter"/>
</dbReference>
<dbReference type="PROSITE" id="PS50297">
    <property type="entry name" value="ANK_REP_REGION"/>
    <property type="match status" value="3"/>
</dbReference>
<dbReference type="PANTHER" id="PTHR24141:SF1">
    <property type="entry name" value="2-5A-DEPENDENT RIBONUCLEASE"/>
    <property type="match status" value="1"/>
</dbReference>
<dbReference type="PROSITE" id="PS50088">
    <property type="entry name" value="ANK_REPEAT"/>
    <property type="match status" value="3"/>
</dbReference>
<dbReference type="InterPro" id="IPR036770">
    <property type="entry name" value="Ankyrin_rpt-contain_sf"/>
</dbReference>
<keyword evidence="2 3" id="KW-0040">ANK repeat</keyword>
<name>A0A370PSB1_ASPPH</name>
<evidence type="ECO:0000313" key="5">
    <source>
        <dbReference type="EMBL" id="RDK45083.1"/>
    </source>
</evidence>
<accession>A0A370PSB1</accession>
<gene>
    <name evidence="5" type="ORF">M752DRAFT_312825</name>
</gene>
<proteinExistence type="predicted"/>
<keyword evidence="6" id="KW-1185">Reference proteome</keyword>
<organism evidence="5 6">
    <name type="scientific">Aspergillus phoenicis ATCC 13157</name>
    <dbReference type="NCBI Taxonomy" id="1353007"/>
    <lineage>
        <taxon>Eukaryota</taxon>
        <taxon>Fungi</taxon>
        <taxon>Dikarya</taxon>
        <taxon>Ascomycota</taxon>
        <taxon>Pezizomycotina</taxon>
        <taxon>Eurotiomycetes</taxon>
        <taxon>Eurotiomycetidae</taxon>
        <taxon>Eurotiales</taxon>
        <taxon>Aspergillaceae</taxon>
        <taxon>Aspergillus</taxon>
    </lineage>
</organism>
<dbReference type="GO" id="GO:0004540">
    <property type="term" value="F:RNA nuclease activity"/>
    <property type="evidence" value="ECO:0007669"/>
    <property type="project" value="TreeGrafter"/>
</dbReference>
<evidence type="ECO:0000313" key="6">
    <source>
        <dbReference type="Proteomes" id="UP000254937"/>
    </source>
</evidence>
<evidence type="ECO:0000256" key="4">
    <source>
        <dbReference type="SAM" id="MobiDB-lite"/>
    </source>
</evidence>
<protein>
    <submittedName>
        <fullName evidence="5">Ankyrin</fullName>
    </submittedName>
</protein>
<reference evidence="5 6" key="1">
    <citation type="submission" date="2018-07" db="EMBL/GenBank/DDBJ databases">
        <title>Section-level genome sequencing of Aspergillus section Nigri to investigate inter- and intra-species variation.</title>
        <authorList>
            <consortium name="DOE Joint Genome Institute"/>
            <person name="Vesth T.C."/>
            <person name="Nybo J.L."/>
            <person name="Theobald S."/>
            <person name="Frisvad J.C."/>
            <person name="Larsen T.O."/>
            <person name="Nielsen K.F."/>
            <person name="Hoof J.B."/>
            <person name="Brandl J."/>
            <person name="Salamov A."/>
            <person name="Riley R."/>
            <person name="Gladden J.M."/>
            <person name="Phatale P."/>
            <person name="Nielsen M.T."/>
            <person name="Lyhne E.K."/>
            <person name="Kogle M.E."/>
            <person name="Strasser K."/>
            <person name="McDonnell E."/>
            <person name="Barry K."/>
            <person name="Clum A."/>
            <person name="Chen C."/>
            <person name="Nolan M."/>
            <person name="Sandor L."/>
            <person name="Kuo A."/>
            <person name="Lipzen A."/>
            <person name="Hainaut M."/>
            <person name="Drula E."/>
            <person name="Tsang A."/>
            <person name="Magnuson J.K."/>
            <person name="Henrissat B."/>
            <person name="Wiebenga A."/>
            <person name="Simmons B.A."/>
            <person name="Makela M.R."/>
            <person name="De vries R.P."/>
            <person name="Grigoriev I.V."/>
            <person name="Mortensen U.H."/>
            <person name="Baker S.E."/>
            <person name="Andersen M.R."/>
        </authorList>
    </citation>
    <scope>NUCLEOTIDE SEQUENCE [LARGE SCALE GENOMIC DNA]</scope>
    <source>
        <strain evidence="5 6">ATCC 13157</strain>
    </source>
</reference>
<evidence type="ECO:0000256" key="1">
    <source>
        <dbReference type="ARBA" id="ARBA00022737"/>
    </source>
</evidence>
<dbReference type="Proteomes" id="UP000254937">
    <property type="component" value="Unassembled WGS sequence"/>
</dbReference>
<keyword evidence="1" id="KW-0677">Repeat</keyword>
<dbReference type="EMBL" id="KZ851848">
    <property type="protein sequence ID" value="RDK45083.1"/>
    <property type="molecule type" value="Genomic_DNA"/>
</dbReference>
<feature type="repeat" description="ANK" evidence="3">
    <location>
        <begin position="160"/>
        <end position="192"/>
    </location>
</feature>
<feature type="repeat" description="ANK" evidence="3">
    <location>
        <begin position="195"/>
        <end position="227"/>
    </location>
</feature>
<sequence length="253" mass="27638">MRTKYEFDEKRWGLRKKSLSDSVGGQVHRATNQQEKEGRERSATEKILAPSPNILEGIVVCTPTAGYLSSHLLIDGILEQVVDMNQKIKIYYPDTAAVKNQLVSIVQWLVKSPQTNTDYLGNGAGRRTALQHAVNNGNMDLINFLLDHGADVNSASSEDGGATALQIAAIQGYLGIARKLLDLDADVNAAPARRNGRTALEGAAEHGRIDMLRLFFDEGASLVGNDGERQYRRAVELAEKNGHIAAARLLKSF</sequence>
<evidence type="ECO:0000256" key="2">
    <source>
        <dbReference type="ARBA" id="ARBA00023043"/>
    </source>
</evidence>
<dbReference type="Gene3D" id="1.25.40.20">
    <property type="entry name" value="Ankyrin repeat-containing domain"/>
    <property type="match status" value="1"/>
</dbReference>
<dbReference type="GO" id="GO:0003723">
    <property type="term" value="F:RNA binding"/>
    <property type="evidence" value="ECO:0007669"/>
    <property type="project" value="TreeGrafter"/>
</dbReference>
<dbReference type="SMART" id="SM00248">
    <property type="entry name" value="ANK"/>
    <property type="match status" value="3"/>
</dbReference>
<feature type="region of interest" description="Disordered" evidence="4">
    <location>
        <begin position="18"/>
        <end position="43"/>
    </location>
</feature>
<dbReference type="Pfam" id="PF12796">
    <property type="entry name" value="Ank_2"/>
    <property type="match status" value="1"/>
</dbReference>
<feature type="compositionally biased region" description="Basic and acidic residues" evidence="4">
    <location>
        <begin position="34"/>
        <end position="43"/>
    </location>
</feature>
<dbReference type="SUPFAM" id="SSF48403">
    <property type="entry name" value="Ankyrin repeat"/>
    <property type="match status" value="1"/>
</dbReference>
<feature type="repeat" description="ANK" evidence="3">
    <location>
        <begin position="125"/>
        <end position="157"/>
    </location>
</feature>
<evidence type="ECO:0000256" key="3">
    <source>
        <dbReference type="PROSITE-ProRule" id="PRU00023"/>
    </source>
</evidence>